<dbReference type="EMBL" id="JH930468">
    <property type="protein sequence ID" value="EKM61595.1"/>
    <property type="molecule type" value="Genomic_DNA"/>
</dbReference>
<dbReference type="OrthoDB" id="2505961at2759"/>
<protein>
    <recommendedName>
        <fullName evidence="2">Inhibitor of growth protein N-terminal histone-binding domain-containing protein</fullName>
    </recommendedName>
</protein>
<organism evidence="3 4">
    <name type="scientific">Phanerochaete carnosa (strain HHB-10118-sp)</name>
    <name type="common">White-rot fungus</name>
    <name type="synonym">Peniophora carnosa</name>
    <dbReference type="NCBI Taxonomy" id="650164"/>
    <lineage>
        <taxon>Eukaryota</taxon>
        <taxon>Fungi</taxon>
        <taxon>Dikarya</taxon>
        <taxon>Basidiomycota</taxon>
        <taxon>Agaricomycotina</taxon>
        <taxon>Agaricomycetes</taxon>
        <taxon>Polyporales</taxon>
        <taxon>Phanerochaetaceae</taxon>
        <taxon>Phanerochaete</taxon>
    </lineage>
</organism>
<dbReference type="HOGENOM" id="CLU_119343_0_0_1"/>
<evidence type="ECO:0000256" key="1">
    <source>
        <dbReference type="SAM" id="MobiDB-lite"/>
    </source>
</evidence>
<dbReference type="Gene3D" id="6.10.140.1740">
    <property type="match status" value="1"/>
</dbReference>
<accession>K5WQ39</accession>
<dbReference type="RefSeq" id="XP_007391002.1">
    <property type="nucleotide sequence ID" value="XM_007390940.1"/>
</dbReference>
<evidence type="ECO:0000259" key="2">
    <source>
        <dbReference type="SMART" id="SM01408"/>
    </source>
</evidence>
<dbReference type="Pfam" id="PF12998">
    <property type="entry name" value="ING"/>
    <property type="match status" value="1"/>
</dbReference>
<dbReference type="InParanoid" id="K5WQ39"/>
<feature type="non-terminal residue" evidence="3">
    <location>
        <position position="198"/>
    </location>
</feature>
<evidence type="ECO:0000313" key="4">
    <source>
        <dbReference type="Proteomes" id="UP000008370"/>
    </source>
</evidence>
<dbReference type="InterPro" id="IPR024610">
    <property type="entry name" value="ING_N_histone-binding"/>
</dbReference>
<dbReference type="GeneID" id="18914310"/>
<feature type="region of interest" description="Disordered" evidence="1">
    <location>
        <begin position="1"/>
        <end position="23"/>
    </location>
</feature>
<dbReference type="SMART" id="SM01408">
    <property type="entry name" value="ING"/>
    <property type="match status" value="1"/>
</dbReference>
<name>K5WQ39_PHACS</name>
<proteinExistence type="predicted"/>
<dbReference type="CDD" id="cd16859">
    <property type="entry name" value="ING_ING4_5"/>
    <property type="match status" value="1"/>
</dbReference>
<dbReference type="KEGG" id="pco:PHACADRAFT_248284"/>
<feature type="domain" description="Inhibitor of growth protein N-terminal histone-binding" evidence="2">
    <location>
        <begin position="29"/>
        <end position="132"/>
    </location>
</feature>
<keyword evidence="4" id="KW-1185">Reference proteome</keyword>
<gene>
    <name evidence="3" type="ORF">PHACADRAFT_248284</name>
</gene>
<reference evidence="3 4" key="1">
    <citation type="journal article" date="2012" name="BMC Genomics">
        <title>Comparative genomics of the white-rot fungi, Phanerochaete carnosa and P. chrysosporium, to elucidate the genetic basis of the distinct wood types they colonize.</title>
        <authorList>
            <person name="Suzuki H."/>
            <person name="MacDonald J."/>
            <person name="Syed K."/>
            <person name="Salamov A."/>
            <person name="Hori C."/>
            <person name="Aerts A."/>
            <person name="Henrissat B."/>
            <person name="Wiebenga A."/>
            <person name="vanKuyk P.A."/>
            <person name="Barry K."/>
            <person name="Lindquist E."/>
            <person name="LaButti K."/>
            <person name="Lapidus A."/>
            <person name="Lucas S."/>
            <person name="Coutinho P."/>
            <person name="Gong Y."/>
            <person name="Samejima M."/>
            <person name="Mahadevan R."/>
            <person name="Abou-Zaid M."/>
            <person name="de Vries R.P."/>
            <person name="Igarashi K."/>
            <person name="Yadav J.S."/>
            <person name="Grigoriev I.V."/>
            <person name="Master E.R."/>
        </authorList>
    </citation>
    <scope>NUCLEOTIDE SEQUENCE [LARGE SCALE GENOMIC DNA]</scope>
    <source>
        <strain evidence="3 4">HHB-10118-sp</strain>
    </source>
</reference>
<evidence type="ECO:0000313" key="3">
    <source>
        <dbReference type="EMBL" id="EKM61595.1"/>
    </source>
</evidence>
<sequence>MTSMGPPRSPVPPAASSSTPQKTAHSLAILQEYTHTLDSVPLDLSRNFADLRELDAVLSSSMTSVTSKVIELTNMIENRSSSKEDRLWLLAEIADEVSRLKPGADDKIRVACHAADGLKSHKAHMTSLLQHMPEPEYGQMAGMLSRKTVYPHVATRHYVPAGIAGEGGRRQRRSALLSNGAVMEATPNKRKRVAADDG</sequence>
<dbReference type="Proteomes" id="UP000008370">
    <property type="component" value="Unassembled WGS sequence"/>
</dbReference>
<dbReference type="AlphaFoldDB" id="K5WQ39"/>